<evidence type="ECO:0000259" key="1">
    <source>
        <dbReference type="Pfam" id="PF06527"/>
    </source>
</evidence>
<dbReference type="Proteomes" id="UP000609802">
    <property type="component" value="Unassembled WGS sequence"/>
</dbReference>
<protein>
    <recommendedName>
        <fullName evidence="1">TniQ domain-containing protein</fullName>
    </recommendedName>
</protein>
<dbReference type="InterPro" id="IPR009492">
    <property type="entry name" value="TniQ"/>
</dbReference>
<gene>
    <name evidence="2" type="ORF">GCM10016455_22940</name>
</gene>
<dbReference type="Pfam" id="PF06527">
    <property type="entry name" value="TniQ"/>
    <property type="match status" value="1"/>
</dbReference>
<keyword evidence="3" id="KW-1185">Reference proteome</keyword>
<dbReference type="RefSeq" id="WP_191286678.1">
    <property type="nucleotide sequence ID" value="NZ_BNCH01000005.1"/>
</dbReference>
<proteinExistence type="predicted"/>
<reference evidence="3" key="1">
    <citation type="journal article" date="2019" name="Int. J. Syst. Evol. Microbiol.">
        <title>The Global Catalogue of Microorganisms (GCM) 10K type strain sequencing project: providing services to taxonomists for standard genome sequencing and annotation.</title>
        <authorList>
            <consortium name="The Broad Institute Genomics Platform"/>
            <consortium name="The Broad Institute Genome Sequencing Center for Infectious Disease"/>
            <person name="Wu L."/>
            <person name="Ma J."/>
        </authorList>
    </citation>
    <scope>NUCLEOTIDE SEQUENCE [LARGE SCALE GENOMIC DNA]</scope>
    <source>
        <strain evidence="3">KCTC 42443</strain>
    </source>
</reference>
<comment type="caution">
    <text evidence="2">The sequence shown here is derived from an EMBL/GenBank/DDBJ whole genome shotgun (WGS) entry which is preliminary data.</text>
</comment>
<sequence length="616" mass="68984">MTRLALTVALMPFEPATSFVSRLASLNGSPYVQDFCSDVGLNWKRLVGGEAQALAELSELAGVEADALARFTVRLVDSRHYELNGETLTARCFTRSRQLVCPECLREDVRTAGPYAPHCRMRWQVAQLRHCPDHDVELTALPEADYPRHASDFAARVRDSLAGLRAPAHGKCTRFETWLARRLGGCSDGTWLNRIDFDVVTCFCESLGVLMVHGAGMRRENLSGAQLSYAADQGFQACLSGAEGISNALSDIQKNSGSERPGYYTDFGPFARWMTHKRNCPRHAPLIDIVRNYIWSHYPIDKGEVVLGQPCPKRQLHSAPSASQEYGIMGGRIYAIQRAFAARAGIPSEHSNRFYFDVDKHSDFLRDIARGLRRKKAGEYLGCPPCTFDKIAASDLITPTFKLDGFTESYPREELQRLLDSCLHAPAGEGCDRSDYATIRDSIRMTKLSYIETIRLLQTGSARHIAPVRGRAHFGSFLVNWRDLKALAGRDWPEGYSKRDLKRLLRVNDPTIAMLTREGILLGETVRCARNGLRMTTFSQRSFNRFLDSYVTLGCLAHQIGTQAKHVSSKLERLGIDPMPFPARYSKIYPRAVIEDAYCECAENDRLKLLSVVSGR</sequence>
<name>A0ABQ3J3H5_9RHOB</name>
<evidence type="ECO:0000313" key="2">
    <source>
        <dbReference type="EMBL" id="GHF01410.1"/>
    </source>
</evidence>
<dbReference type="EMBL" id="BNCH01000005">
    <property type="protein sequence ID" value="GHF01410.1"/>
    <property type="molecule type" value="Genomic_DNA"/>
</dbReference>
<accession>A0ABQ3J3H5</accession>
<organism evidence="2 3">
    <name type="scientific">Aliiroseovarius zhejiangensis</name>
    <dbReference type="NCBI Taxonomy" id="1632025"/>
    <lineage>
        <taxon>Bacteria</taxon>
        <taxon>Pseudomonadati</taxon>
        <taxon>Pseudomonadota</taxon>
        <taxon>Alphaproteobacteria</taxon>
        <taxon>Rhodobacterales</taxon>
        <taxon>Paracoccaceae</taxon>
        <taxon>Aliiroseovarius</taxon>
    </lineage>
</organism>
<feature type="domain" description="TniQ" evidence="1">
    <location>
        <begin position="6"/>
        <end position="138"/>
    </location>
</feature>
<evidence type="ECO:0000313" key="3">
    <source>
        <dbReference type="Proteomes" id="UP000609802"/>
    </source>
</evidence>